<evidence type="ECO:0008006" key="3">
    <source>
        <dbReference type="Google" id="ProtNLM"/>
    </source>
</evidence>
<evidence type="ECO:0000313" key="1">
    <source>
        <dbReference type="EMBL" id="VDH04233.1"/>
    </source>
</evidence>
<proteinExistence type="predicted"/>
<dbReference type="PROSITE" id="PS51257">
    <property type="entry name" value="PROKAR_LIPOPROTEIN"/>
    <property type="match status" value="1"/>
</dbReference>
<protein>
    <recommendedName>
        <fullName evidence="3">Lipoprotein</fullName>
    </recommendedName>
</protein>
<name>A0A7Z8YNI4_9FLAO</name>
<organism evidence="1 2">
    <name type="scientific">Bergeyella zoohelcum</name>
    <dbReference type="NCBI Taxonomy" id="1015"/>
    <lineage>
        <taxon>Bacteria</taxon>
        <taxon>Pseudomonadati</taxon>
        <taxon>Bacteroidota</taxon>
        <taxon>Flavobacteriia</taxon>
        <taxon>Flavobacteriales</taxon>
        <taxon>Weeksellaceae</taxon>
        <taxon>Bergeyella</taxon>
    </lineage>
</organism>
<dbReference type="AlphaFoldDB" id="A0A7Z8YNI4"/>
<comment type="caution">
    <text evidence="1">The sequence shown here is derived from an EMBL/GenBank/DDBJ whole genome shotgun (WGS) entry which is preliminary data.</text>
</comment>
<reference evidence="1 2" key="1">
    <citation type="submission" date="2018-11" db="EMBL/GenBank/DDBJ databases">
        <authorList>
            <consortium name="Pathogen Informatics"/>
        </authorList>
    </citation>
    <scope>NUCLEOTIDE SEQUENCE [LARGE SCALE GENOMIC DNA]</scope>
    <source>
        <strain evidence="1 2">NCTC12929</strain>
    </source>
</reference>
<dbReference type="Proteomes" id="UP000270205">
    <property type="component" value="Unassembled WGS sequence"/>
</dbReference>
<gene>
    <name evidence="1" type="ORF">NCTC12929_01338</name>
</gene>
<sequence>MSFFSKKTLLALTAAFTLASCDRNGDENINEDNGKEFQLAFSSGSGSITGVYMRGMDDLSQGTVSFDGKGYLLSEARTSRIFHSDDKKYVYSLAYQVGTIGKWEFLGGSNYKKVGEIDAGIPLGNKGIRFYKLNNNEGSVHYIKSEPEYEPDGTTYKHHKMSLSLGILDFNTMTVKPSVKKNIPFTLPGNLPSQGYHITRIDAPVLSSGKLYYGAAVSKFDPTTGKNSEADKAMTLVVDYPSLENPTVVETALVKGSTNGYRTPTQYVTESGEIIQLVNSRSGKTHIVKLVNGQYDATYKFSLDEALGRPGKTSSNGFFYAGNGIVFMPYEKKHIPAKQIGVDPQGNPTQSSPWGLARIDLNSKTVVDLEVPDNLWLTQWQTSVIKNGKFYIALAPVGQQGHIYTYDVHSTSAVGTKGAATVSGADQYFIGLY</sequence>
<accession>A0A7Z8YNI4</accession>
<dbReference type="RefSeq" id="WP_125151261.1">
    <property type="nucleotide sequence ID" value="NZ_UYIV01000001.1"/>
</dbReference>
<evidence type="ECO:0000313" key="2">
    <source>
        <dbReference type="Proteomes" id="UP000270205"/>
    </source>
</evidence>
<dbReference type="EMBL" id="UYIV01000001">
    <property type="protein sequence ID" value="VDH04233.1"/>
    <property type="molecule type" value="Genomic_DNA"/>
</dbReference>